<dbReference type="GO" id="GO:0015833">
    <property type="term" value="P:peptide transport"/>
    <property type="evidence" value="ECO:0007669"/>
    <property type="project" value="TreeGrafter"/>
</dbReference>
<evidence type="ECO:0000256" key="5">
    <source>
        <dbReference type="SAM" id="SignalP"/>
    </source>
</evidence>
<dbReference type="SUPFAM" id="SSF53850">
    <property type="entry name" value="Periplasmic binding protein-like II"/>
    <property type="match status" value="1"/>
</dbReference>
<evidence type="ECO:0000259" key="6">
    <source>
        <dbReference type="Pfam" id="PF00496"/>
    </source>
</evidence>
<dbReference type="PATRIC" id="fig|1246626.3.peg.1139"/>
<evidence type="ECO:0000256" key="3">
    <source>
        <dbReference type="ARBA" id="ARBA00022729"/>
    </source>
</evidence>
<dbReference type="OrthoDB" id="9796817at2"/>
<dbReference type="Gene3D" id="3.40.190.10">
    <property type="entry name" value="Periplasmic binding protein-like II"/>
    <property type="match status" value="1"/>
</dbReference>
<sequence>MKKVKMNLISVSCLSLLLLAACGGDEDTASDGNTDTNDNGNGTEQTDGGVLIFARGGDSQGLDPGAVTDGESSRVTKQIYETLIEFEQDSFELKEGLATNWEPSEDGLSYVFTLREGVTFHDGTPFNAEAVKVNFERWANPDHEFAFRDEGYTYSVYGTLFGVGEEDVIEEINVINDYEVEFILNEPLGAFLQNVAASYFGIISPAALEEYGTDIDENPVGTGPFKFESWQRDSSIVLKKNEDYWEEGLPYLEGVTFSVIGDNSARLSSLMSGDIDLMDGLSPDDIAQVEGADGFEIFERVPNNIGYLGFNTEVEPFDDPLVRKAFNHAIDKEGVIAAVYGGQATPAKNAIPEDYLGHNDDIEDYEYDLDLAKELLAEAGLEDGFEFDLWTMPVARPYMPNPMRAAELIQAELSELNITANIVEKEWAVYLEEIELGYHDVFMLGWSGVNGDADYFLGTILHTDGIPGSNQTFYSNEEVDALLDQAKRTVDPDERASYYEEAQVLIHEDAPMVPLVHSIPVLAGSDIISGYVPHPSTSESLKHVSLTNQ</sequence>
<keyword evidence="8" id="KW-1185">Reference proteome</keyword>
<evidence type="ECO:0000256" key="1">
    <source>
        <dbReference type="ARBA" id="ARBA00005695"/>
    </source>
</evidence>
<dbReference type="CDD" id="cd08493">
    <property type="entry name" value="PBP2_DppA_like"/>
    <property type="match status" value="1"/>
</dbReference>
<dbReference type="GO" id="GO:1904680">
    <property type="term" value="F:peptide transmembrane transporter activity"/>
    <property type="evidence" value="ECO:0007669"/>
    <property type="project" value="TreeGrafter"/>
</dbReference>
<dbReference type="GO" id="GO:0043190">
    <property type="term" value="C:ATP-binding cassette (ABC) transporter complex"/>
    <property type="evidence" value="ECO:0007669"/>
    <property type="project" value="InterPro"/>
</dbReference>
<dbReference type="PANTHER" id="PTHR30290">
    <property type="entry name" value="PERIPLASMIC BINDING COMPONENT OF ABC TRANSPORTER"/>
    <property type="match status" value="1"/>
</dbReference>
<feature type="domain" description="Solute-binding protein family 5" evidence="6">
    <location>
        <begin position="92"/>
        <end position="465"/>
    </location>
</feature>
<evidence type="ECO:0000313" key="7">
    <source>
        <dbReference type="EMBL" id="AIC93738.1"/>
    </source>
</evidence>
<keyword evidence="3 5" id="KW-0732">Signal</keyword>
<dbReference type="GO" id="GO:0042597">
    <property type="term" value="C:periplasmic space"/>
    <property type="evidence" value="ECO:0007669"/>
    <property type="project" value="UniProtKB-ARBA"/>
</dbReference>
<protein>
    <submittedName>
        <fullName evidence="7">Bacterial extracellular solute-binding protein</fullName>
    </submittedName>
</protein>
<comment type="similarity">
    <text evidence="1">Belongs to the bacterial solute-binding protein 5 family.</text>
</comment>
<dbReference type="RefSeq" id="WP_038478203.1">
    <property type="nucleotide sequence ID" value="NZ_CP003923.1"/>
</dbReference>
<dbReference type="STRING" id="1246626.BleG1_1135"/>
<feature type="signal peptide" evidence="5">
    <location>
        <begin position="1"/>
        <end position="20"/>
    </location>
</feature>
<dbReference type="AlphaFoldDB" id="A0A060LZJ7"/>
<dbReference type="PANTHER" id="PTHR30290:SF9">
    <property type="entry name" value="OLIGOPEPTIDE-BINDING PROTEIN APPA"/>
    <property type="match status" value="1"/>
</dbReference>
<dbReference type="PROSITE" id="PS51257">
    <property type="entry name" value="PROKAR_LIPOPROTEIN"/>
    <property type="match status" value="1"/>
</dbReference>
<name>A0A060LZJ7_9BACI</name>
<feature type="compositionally biased region" description="Low complexity" evidence="4">
    <location>
        <begin position="30"/>
        <end position="49"/>
    </location>
</feature>
<dbReference type="Gene3D" id="3.90.76.10">
    <property type="entry name" value="Dipeptide-binding Protein, Domain 1"/>
    <property type="match status" value="1"/>
</dbReference>
<dbReference type="InterPro" id="IPR000914">
    <property type="entry name" value="SBP_5_dom"/>
</dbReference>
<evidence type="ECO:0000313" key="8">
    <source>
        <dbReference type="Proteomes" id="UP000027142"/>
    </source>
</evidence>
<dbReference type="Proteomes" id="UP000027142">
    <property type="component" value="Chromosome"/>
</dbReference>
<accession>A0A060LZJ7</accession>
<evidence type="ECO:0000256" key="4">
    <source>
        <dbReference type="SAM" id="MobiDB-lite"/>
    </source>
</evidence>
<feature type="chain" id="PRO_5039561930" evidence="5">
    <location>
        <begin position="21"/>
        <end position="549"/>
    </location>
</feature>
<evidence type="ECO:0000256" key="2">
    <source>
        <dbReference type="ARBA" id="ARBA00022448"/>
    </source>
</evidence>
<dbReference type="Pfam" id="PF00496">
    <property type="entry name" value="SBP_bac_5"/>
    <property type="match status" value="1"/>
</dbReference>
<dbReference type="HOGENOM" id="CLU_017028_7_0_9"/>
<proteinExistence type="inferred from homology"/>
<reference evidence="7 8" key="1">
    <citation type="journal article" date="2014" name="Gene">
        <title>A comparative genomic analysis of the alkalitolerant soil bacterium Bacillus lehensis G1.</title>
        <authorList>
            <person name="Noor Y.M."/>
            <person name="Samsulrizal N.H."/>
            <person name="Jema'on N.A."/>
            <person name="Low K.O."/>
            <person name="Ramli A.N."/>
            <person name="Alias N.I."/>
            <person name="Damis S.I."/>
            <person name="Fuzi S.F."/>
            <person name="Isa M.N."/>
            <person name="Murad A.M."/>
            <person name="Raih M.F."/>
            <person name="Bakar F.D."/>
            <person name="Najimudin N."/>
            <person name="Mahadi N.M."/>
            <person name="Illias R.M."/>
        </authorList>
    </citation>
    <scope>NUCLEOTIDE SEQUENCE [LARGE SCALE GENOMIC DNA]</scope>
    <source>
        <strain evidence="7 8">G1</strain>
    </source>
</reference>
<dbReference type="EMBL" id="CP003923">
    <property type="protein sequence ID" value="AIC93738.1"/>
    <property type="molecule type" value="Genomic_DNA"/>
</dbReference>
<organism evidence="7 8">
    <name type="scientific">Shouchella lehensis G1</name>
    <dbReference type="NCBI Taxonomy" id="1246626"/>
    <lineage>
        <taxon>Bacteria</taxon>
        <taxon>Bacillati</taxon>
        <taxon>Bacillota</taxon>
        <taxon>Bacilli</taxon>
        <taxon>Bacillales</taxon>
        <taxon>Bacillaceae</taxon>
        <taxon>Shouchella</taxon>
    </lineage>
</organism>
<dbReference type="PIRSF" id="PIRSF002741">
    <property type="entry name" value="MppA"/>
    <property type="match status" value="1"/>
</dbReference>
<dbReference type="eggNOG" id="COG0747">
    <property type="taxonomic scope" value="Bacteria"/>
</dbReference>
<dbReference type="Gene3D" id="3.10.105.10">
    <property type="entry name" value="Dipeptide-binding Protein, Domain 3"/>
    <property type="match status" value="1"/>
</dbReference>
<dbReference type="InterPro" id="IPR039424">
    <property type="entry name" value="SBP_5"/>
</dbReference>
<gene>
    <name evidence="7" type="ORF">BleG1_1135</name>
</gene>
<feature type="region of interest" description="Disordered" evidence="4">
    <location>
        <begin position="29"/>
        <end position="49"/>
    </location>
</feature>
<keyword evidence="2" id="KW-0813">Transport</keyword>
<dbReference type="KEGG" id="ble:BleG1_1135"/>
<dbReference type="InterPro" id="IPR030678">
    <property type="entry name" value="Peptide/Ni-bd"/>
</dbReference>